<sequence>MSLMRAISTWHGWLPQMWVGVECRKYIKSLSRLFRKKYIKQM</sequence>
<dbReference type="STRING" id="873513.HMPREF6485_0488"/>
<dbReference type="EMBL" id="AEPD01000011">
    <property type="protein sequence ID" value="EFU31561.1"/>
    <property type="molecule type" value="Genomic_DNA"/>
</dbReference>
<evidence type="ECO:0000313" key="1">
    <source>
        <dbReference type="EMBL" id="EFU31561.1"/>
    </source>
</evidence>
<dbReference type="AlphaFoldDB" id="E6K4I8"/>
<evidence type="ECO:0000313" key="2">
    <source>
        <dbReference type="Proteomes" id="UP000003112"/>
    </source>
</evidence>
<name>E6K4I8_9BACT</name>
<accession>E6K4I8</accession>
<proteinExistence type="predicted"/>
<gene>
    <name evidence="1" type="ORF">HMPREF6485_0488</name>
</gene>
<keyword evidence="2" id="KW-1185">Reference proteome</keyword>
<comment type="caution">
    <text evidence="1">The sequence shown here is derived from an EMBL/GenBank/DDBJ whole genome shotgun (WGS) entry which is preliminary data.</text>
</comment>
<organism evidence="1 2">
    <name type="scientific">Segatella buccae ATCC 33574</name>
    <dbReference type="NCBI Taxonomy" id="873513"/>
    <lineage>
        <taxon>Bacteria</taxon>
        <taxon>Pseudomonadati</taxon>
        <taxon>Bacteroidota</taxon>
        <taxon>Bacteroidia</taxon>
        <taxon>Bacteroidales</taxon>
        <taxon>Prevotellaceae</taxon>
        <taxon>Segatella</taxon>
    </lineage>
</organism>
<dbReference type="Proteomes" id="UP000003112">
    <property type="component" value="Unassembled WGS sequence"/>
</dbReference>
<dbReference type="HOGENOM" id="CLU_3255704_0_0_10"/>
<reference evidence="1 2" key="1">
    <citation type="submission" date="2010-10" db="EMBL/GenBank/DDBJ databases">
        <authorList>
            <person name="Muzny D."/>
            <person name="Qin X."/>
            <person name="Deng J."/>
            <person name="Jiang H."/>
            <person name="Liu Y."/>
            <person name="Qu J."/>
            <person name="Song X.-Z."/>
            <person name="Zhang L."/>
            <person name="Thornton R."/>
            <person name="Coyle M."/>
            <person name="Francisco L."/>
            <person name="Jackson L."/>
            <person name="Javaid M."/>
            <person name="Korchina V."/>
            <person name="Kovar C."/>
            <person name="Mata R."/>
            <person name="Mathew T."/>
            <person name="Ngo R."/>
            <person name="Nguyen L."/>
            <person name="Nguyen N."/>
            <person name="Okwuonu G."/>
            <person name="Ongeri F."/>
            <person name="Pham C."/>
            <person name="Simmons D."/>
            <person name="Wilczek-Boney K."/>
            <person name="Hale W."/>
            <person name="Jakkamsetti A."/>
            <person name="Pham P."/>
            <person name="Ruth R."/>
            <person name="San Lucas F."/>
            <person name="Warren J."/>
            <person name="Zhang J."/>
            <person name="Zhao Z."/>
            <person name="Zhou C."/>
            <person name="Zhu D."/>
            <person name="Lee S."/>
            <person name="Bess C."/>
            <person name="Blankenburg K."/>
            <person name="Forbes L."/>
            <person name="Fu Q."/>
            <person name="Gubbala S."/>
            <person name="Hirani K."/>
            <person name="Jayaseelan J.C."/>
            <person name="Lara F."/>
            <person name="Munidasa M."/>
            <person name="Palculict T."/>
            <person name="Patil S."/>
            <person name="Pu L.-L."/>
            <person name="Saada N."/>
            <person name="Tang L."/>
            <person name="Weissenberger G."/>
            <person name="Zhu Y."/>
            <person name="Hemphill L."/>
            <person name="Shang Y."/>
            <person name="Youmans B."/>
            <person name="Ayvaz T."/>
            <person name="Ross M."/>
            <person name="Santibanez J."/>
            <person name="Aqrawi P."/>
            <person name="Gross S."/>
            <person name="Joshi V."/>
            <person name="Fowler G."/>
            <person name="Nazareth L."/>
            <person name="Reid J."/>
            <person name="Worley K."/>
            <person name="Petrosino J."/>
            <person name="Highlander S."/>
            <person name="Gibbs R."/>
        </authorList>
    </citation>
    <scope>NUCLEOTIDE SEQUENCE [LARGE SCALE GENOMIC DNA]</scope>
    <source>
        <strain evidence="1 2">ATCC 33574</strain>
    </source>
</reference>
<protein>
    <submittedName>
        <fullName evidence="1">Uncharacterized protein</fullName>
    </submittedName>
</protein>